<feature type="transmembrane region" description="Helical" evidence="3">
    <location>
        <begin position="91"/>
        <end position="112"/>
    </location>
</feature>
<accession>A0A1H9Y155</accession>
<reference evidence="4 5" key="1">
    <citation type="submission" date="2016-10" db="EMBL/GenBank/DDBJ databases">
        <authorList>
            <person name="de Groot N.N."/>
        </authorList>
    </citation>
    <scope>NUCLEOTIDE SEQUENCE [LARGE SCALE GENOMIC DNA]</scope>
    <source>
        <strain evidence="4 5">DSM 1801</strain>
    </source>
</reference>
<evidence type="ECO:0000256" key="2">
    <source>
        <dbReference type="PIRSR" id="PIRSR018571-1"/>
    </source>
</evidence>
<keyword evidence="3" id="KW-0812">Transmembrane</keyword>
<gene>
    <name evidence="4" type="ORF">SAMN04487772_10159</name>
</gene>
<dbReference type="OrthoDB" id="2690199at2"/>
<dbReference type="GO" id="GO:0030435">
    <property type="term" value="P:sporulation resulting in formation of a cellular spore"/>
    <property type="evidence" value="ECO:0007669"/>
    <property type="project" value="UniProtKB-KW"/>
</dbReference>
<feature type="transmembrane region" description="Helical" evidence="3">
    <location>
        <begin position="61"/>
        <end position="79"/>
    </location>
</feature>
<dbReference type="RefSeq" id="WP_092474777.1">
    <property type="nucleotide sequence ID" value="NZ_FOHN01000001.1"/>
</dbReference>
<dbReference type="InterPro" id="IPR005081">
    <property type="entry name" value="SpoIIGA"/>
</dbReference>
<keyword evidence="3" id="KW-1133">Transmembrane helix</keyword>
<dbReference type="Pfam" id="PF03419">
    <property type="entry name" value="Peptidase_U4"/>
    <property type="match status" value="1"/>
</dbReference>
<feature type="transmembrane region" description="Helical" evidence="3">
    <location>
        <begin position="36"/>
        <end position="55"/>
    </location>
</feature>
<name>A0A1H9Y155_9FIRM</name>
<feature type="active site" evidence="2">
    <location>
        <position position="182"/>
    </location>
</feature>
<comment type="function">
    <text evidence="1">Probable aspartic protease that is responsible for the proteolytic cleavage of the RNA polymerase sigma E factor (SigE/spoIIGB) to yield the active peptide in the mother cell during sporulation. Responds to a signal from the forespore that is triggered by the extracellular signal protein SpoIIR.</text>
</comment>
<keyword evidence="1" id="KW-0378">Hydrolase</keyword>
<dbReference type="EC" id="3.4.23.-" evidence="1"/>
<keyword evidence="1" id="KW-0749">Sporulation</keyword>
<evidence type="ECO:0000256" key="3">
    <source>
        <dbReference type="SAM" id="Phobius"/>
    </source>
</evidence>
<protein>
    <recommendedName>
        <fullName evidence="1">Sporulation sigma-E factor-processing peptidase</fullName>
        <ecNumber evidence="1">3.4.23.-</ecNumber>
    </recommendedName>
    <alternativeName>
        <fullName evidence="1">Membrane-associated aspartic protease</fullName>
    </alternativeName>
    <alternativeName>
        <fullName evidence="1">Stage II sporulation protein GA</fullName>
    </alternativeName>
</protein>
<sequence>MELIVYMDLVFLVSVVMDFIILFIMKELLHETAAMLRLSLAAIIASFGSCILIMFSIPVAFRFICLYGIVSTVILKIAFSIKNKKDYIIKLFTFFGVAFFVDGFLDFFRNHLSMERYYGALLQGTIFERISVIRLIAGIGCLIVCYPIVAFLVCLVKEKVLLLRNVKMVHHGLQIKATALLDTGNMLFDPLSGEPVIIAEFSLVRKLFTPKQQLKLVSYMEMNRAMQEGYKYNELSEEEPVRFRMIPFHSVGKESGMLVAVRLDLIMIGEQSGWKRREKVLIGLYPGRLSAKESYQVILHSDLI</sequence>
<dbReference type="GO" id="GO:0004190">
    <property type="term" value="F:aspartic-type endopeptidase activity"/>
    <property type="evidence" value="ECO:0007669"/>
    <property type="project" value="UniProtKB-KW"/>
</dbReference>
<comment type="similarity">
    <text evidence="1">Belongs to the peptidase U4 family.</text>
</comment>
<keyword evidence="1 3" id="KW-0472">Membrane</keyword>
<feature type="transmembrane region" description="Helical" evidence="3">
    <location>
        <begin position="132"/>
        <end position="156"/>
    </location>
</feature>
<dbReference type="EMBL" id="FOHN01000001">
    <property type="protein sequence ID" value="SES62487.1"/>
    <property type="molecule type" value="Genomic_DNA"/>
</dbReference>
<keyword evidence="1" id="KW-0064">Aspartyl protease</keyword>
<evidence type="ECO:0000256" key="1">
    <source>
        <dbReference type="PIRNR" id="PIRNR018571"/>
    </source>
</evidence>
<evidence type="ECO:0000313" key="4">
    <source>
        <dbReference type="EMBL" id="SES62487.1"/>
    </source>
</evidence>
<feature type="transmembrane region" description="Helical" evidence="3">
    <location>
        <begin position="6"/>
        <end position="24"/>
    </location>
</feature>
<dbReference type="AlphaFoldDB" id="A0A1H9Y155"/>
<keyword evidence="1" id="KW-1003">Cell membrane</keyword>
<dbReference type="STRING" id="29364.SAMN04487772_10159"/>
<proteinExistence type="inferred from homology"/>
<dbReference type="Proteomes" id="UP000199800">
    <property type="component" value="Unassembled WGS sequence"/>
</dbReference>
<organism evidence="4 5">
    <name type="scientific">[Clostridium] polysaccharolyticum</name>
    <dbReference type="NCBI Taxonomy" id="29364"/>
    <lineage>
        <taxon>Bacteria</taxon>
        <taxon>Bacillati</taxon>
        <taxon>Bacillota</taxon>
        <taxon>Clostridia</taxon>
        <taxon>Lachnospirales</taxon>
        <taxon>Lachnospiraceae</taxon>
    </lineage>
</organism>
<comment type="subcellular location">
    <subcellularLocation>
        <location evidence="1">Cell membrane</location>
    </subcellularLocation>
</comment>
<dbReference type="GO" id="GO:0006508">
    <property type="term" value="P:proteolysis"/>
    <property type="evidence" value="ECO:0007669"/>
    <property type="project" value="UniProtKB-KW"/>
</dbReference>
<keyword evidence="5" id="KW-1185">Reference proteome</keyword>
<dbReference type="GO" id="GO:0030436">
    <property type="term" value="P:asexual sporulation"/>
    <property type="evidence" value="ECO:0007669"/>
    <property type="project" value="InterPro"/>
</dbReference>
<dbReference type="GO" id="GO:0005886">
    <property type="term" value="C:plasma membrane"/>
    <property type="evidence" value="ECO:0007669"/>
    <property type="project" value="UniProtKB-SubCell"/>
</dbReference>
<evidence type="ECO:0000313" key="5">
    <source>
        <dbReference type="Proteomes" id="UP000199800"/>
    </source>
</evidence>
<keyword evidence="1" id="KW-0645">Protease</keyword>
<dbReference type="PIRSF" id="PIRSF018571">
    <property type="entry name" value="SpoIIGA"/>
    <property type="match status" value="1"/>
</dbReference>